<feature type="transmembrane region" description="Helical" evidence="7">
    <location>
        <begin position="106"/>
        <end position="125"/>
    </location>
</feature>
<feature type="transmembrane region" description="Helical" evidence="7">
    <location>
        <begin position="207"/>
        <end position="225"/>
    </location>
</feature>
<dbReference type="PROSITE" id="PS50928">
    <property type="entry name" value="ABC_TM1"/>
    <property type="match status" value="1"/>
</dbReference>
<comment type="subcellular location">
    <subcellularLocation>
        <location evidence="1">Cell membrane</location>
        <topology evidence="1">Multi-pass membrane protein</topology>
    </subcellularLocation>
</comment>
<gene>
    <name evidence="9" type="ORF">UFOPK1413_00432</name>
</gene>
<proteinExistence type="predicted"/>
<dbReference type="PANTHER" id="PTHR43163:SF6">
    <property type="entry name" value="DIPEPTIDE TRANSPORT SYSTEM PERMEASE PROTEIN DPPB-RELATED"/>
    <property type="match status" value="1"/>
</dbReference>
<reference evidence="9" key="1">
    <citation type="submission" date="2020-05" db="EMBL/GenBank/DDBJ databases">
        <authorList>
            <person name="Chiriac C."/>
            <person name="Salcher M."/>
            <person name="Ghai R."/>
            <person name="Kavagutti S V."/>
        </authorList>
    </citation>
    <scope>NUCLEOTIDE SEQUENCE</scope>
</reference>
<feature type="transmembrane region" description="Helical" evidence="7">
    <location>
        <begin position="137"/>
        <end position="155"/>
    </location>
</feature>
<keyword evidence="5 7" id="KW-1133">Transmembrane helix</keyword>
<feature type="transmembrane region" description="Helical" evidence="7">
    <location>
        <begin position="481"/>
        <end position="504"/>
    </location>
</feature>
<feature type="domain" description="ABC transmembrane type-1" evidence="8">
    <location>
        <begin position="102"/>
        <end position="504"/>
    </location>
</feature>
<dbReference type="Pfam" id="PF00528">
    <property type="entry name" value="BPD_transp_1"/>
    <property type="match status" value="1"/>
</dbReference>
<feature type="transmembrane region" description="Helical" evidence="7">
    <location>
        <begin position="436"/>
        <end position="461"/>
    </location>
</feature>
<dbReference type="Gene3D" id="1.10.3720.10">
    <property type="entry name" value="MetI-like"/>
    <property type="match status" value="1"/>
</dbReference>
<evidence type="ECO:0000256" key="7">
    <source>
        <dbReference type="SAM" id="Phobius"/>
    </source>
</evidence>
<keyword evidence="3" id="KW-1003">Cell membrane</keyword>
<dbReference type="GO" id="GO:0005886">
    <property type="term" value="C:plasma membrane"/>
    <property type="evidence" value="ECO:0007669"/>
    <property type="project" value="UniProtKB-SubCell"/>
</dbReference>
<feature type="transmembrane region" description="Helical" evidence="7">
    <location>
        <begin position="381"/>
        <end position="399"/>
    </location>
</feature>
<feature type="transmembrane region" description="Helical" evidence="7">
    <location>
        <begin position="175"/>
        <end position="195"/>
    </location>
</feature>
<evidence type="ECO:0000256" key="1">
    <source>
        <dbReference type="ARBA" id="ARBA00004651"/>
    </source>
</evidence>
<keyword evidence="2" id="KW-0813">Transport</keyword>
<sequence>MLSFITRRLAATLAVLLVASFVVYMLTANSGDPLEALRTQNDPASVAKRATLTEKLDLDTPPFFRYFKWLGGAASCVIGQCNLGISVIRGDEPVASALGNAMQSTLSLVILATVLSILFGVAIGMTTALRQYSGYDYTVTFAAFIFYSLPIFWVAVLLKEFGAIRFNEFLGDPAIPWWIALTIGFVLSLVVQAVVGGHLRLRIRTAGISFALTSGILILLDITQWLKSPSIGIVGVALLGIGLGALMLFVTSNLTKRTLQFSVGATVLAVVAMWFPLQFIWFYFNNPLAIVLVAVLLAGLGVAAGFFLGGDDRIEAMRVAAITGALSTAPLVLDQMFMRWGDYVQIIPLRSGVISTIGANTPVLASSDDTWMRMLDSSTHLILPTAALMIISVAGYTRYTRATLLEVLNQDYVRTARAKGLPETTVIMRHAFRNTLIPIATIVAFDFGGVIGGAIITERVFAWQGMGALFNQGLREVDVNLVMGVFLVTGVAAVVFNILADLAYSALDPRIRITEA</sequence>
<name>A0A6J6B9K2_9ZZZZ</name>
<dbReference type="EMBL" id="CAEZSG010000048">
    <property type="protein sequence ID" value="CAB4535344.1"/>
    <property type="molecule type" value="Genomic_DNA"/>
</dbReference>
<accession>A0A6J6B9K2</accession>
<feature type="transmembrane region" description="Helical" evidence="7">
    <location>
        <begin position="231"/>
        <end position="251"/>
    </location>
</feature>
<evidence type="ECO:0000256" key="3">
    <source>
        <dbReference type="ARBA" id="ARBA00022475"/>
    </source>
</evidence>
<organism evidence="9">
    <name type="scientific">freshwater metagenome</name>
    <dbReference type="NCBI Taxonomy" id="449393"/>
    <lineage>
        <taxon>unclassified sequences</taxon>
        <taxon>metagenomes</taxon>
        <taxon>ecological metagenomes</taxon>
    </lineage>
</organism>
<evidence type="ECO:0000259" key="8">
    <source>
        <dbReference type="PROSITE" id="PS50928"/>
    </source>
</evidence>
<evidence type="ECO:0000256" key="2">
    <source>
        <dbReference type="ARBA" id="ARBA00022448"/>
    </source>
</evidence>
<evidence type="ECO:0000256" key="4">
    <source>
        <dbReference type="ARBA" id="ARBA00022692"/>
    </source>
</evidence>
<dbReference type="CDD" id="cd06261">
    <property type="entry name" value="TM_PBP2"/>
    <property type="match status" value="1"/>
</dbReference>
<feature type="transmembrane region" description="Helical" evidence="7">
    <location>
        <begin position="263"/>
        <end position="284"/>
    </location>
</feature>
<evidence type="ECO:0000256" key="5">
    <source>
        <dbReference type="ARBA" id="ARBA00022989"/>
    </source>
</evidence>
<dbReference type="PANTHER" id="PTHR43163">
    <property type="entry name" value="DIPEPTIDE TRANSPORT SYSTEM PERMEASE PROTEIN DPPB-RELATED"/>
    <property type="match status" value="1"/>
</dbReference>
<dbReference type="AlphaFoldDB" id="A0A6J6B9K2"/>
<dbReference type="InterPro" id="IPR035906">
    <property type="entry name" value="MetI-like_sf"/>
</dbReference>
<evidence type="ECO:0000256" key="6">
    <source>
        <dbReference type="ARBA" id="ARBA00023136"/>
    </source>
</evidence>
<dbReference type="GO" id="GO:0055085">
    <property type="term" value="P:transmembrane transport"/>
    <property type="evidence" value="ECO:0007669"/>
    <property type="project" value="InterPro"/>
</dbReference>
<keyword evidence="4 7" id="KW-0812">Transmembrane</keyword>
<dbReference type="InterPro" id="IPR000515">
    <property type="entry name" value="MetI-like"/>
</dbReference>
<feature type="transmembrane region" description="Helical" evidence="7">
    <location>
        <begin position="290"/>
        <end position="309"/>
    </location>
</feature>
<evidence type="ECO:0000313" key="9">
    <source>
        <dbReference type="EMBL" id="CAB4535344.1"/>
    </source>
</evidence>
<protein>
    <submittedName>
        <fullName evidence="9">Unannotated protein</fullName>
    </submittedName>
</protein>
<keyword evidence="6 7" id="KW-0472">Membrane</keyword>